<dbReference type="AlphaFoldDB" id="A0A974H0H2"/>
<accession>A0A974H0H2</accession>
<dbReference type="InterPro" id="IPR008271">
    <property type="entry name" value="Ser/Thr_kinase_AS"/>
</dbReference>
<keyword evidence="1" id="KW-0723">Serine/threonine-protein kinase</keyword>
<feature type="domain" description="Protein kinase" evidence="6">
    <location>
        <begin position="1"/>
        <end position="146"/>
    </location>
</feature>
<evidence type="ECO:0000256" key="1">
    <source>
        <dbReference type="ARBA" id="ARBA00022527"/>
    </source>
</evidence>
<dbReference type="PROSITE" id="PS00108">
    <property type="entry name" value="PROTEIN_KINASE_ST"/>
    <property type="match status" value="1"/>
</dbReference>
<dbReference type="InterPro" id="IPR011009">
    <property type="entry name" value="Kinase-like_dom_sf"/>
</dbReference>
<keyword evidence="2" id="KW-0808">Transferase</keyword>
<keyword evidence="3" id="KW-0547">Nucleotide-binding</keyword>
<dbReference type="Pfam" id="PF00069">
    <property type="entry name" value="Pkinase"/>
    <property type="match status" value="1"/>
</dbReference>
<dbReference type="SMART" id="SM00220">
    <property type="entry name" value="S_TKc"/>
    <property type="match status" value="1"/>
</dbReference>
<dbReference type="PANTHER" id="PTHR24351">
    <property type="entry name" value="RIBOSOMAL PROTEIN S6 KINASE"/>
    <property type="match status" value="1"/>
</dbReference>
<dbReference type="GO" id="GO:0005524">
    <property type="term" value="F:ATP binding"/>
    <property type="evidence" value="ECO:0007669"/>
    <property type="project" value="UniProtKB-KW"/>
</dbReference>
<keyword evidence="5" id="KW-0067">ATP-binding</keyword>
<evidence type="ECO:0000256" key="3">
    <source>
        <dbReference type="ARBA" id="ARBA00022741"/>
    </source>
</evidence>
<evidence type="ECO:0000313" key="8">
    <source>
        <dbReference type="Proteomes" id="UP000694892"/>
    </source>
</evidence>
<evidence type="ECO:0000256" key="2">
    <source>
        <dbReference type="ARBA" id="ARBA00022679"/>
    </source>
</evidence>
<name>A0A974H0H2_XENLA</name>
<evidence type="ECO:0000259" key="6">
    <source>
        <dbReference type="PROSITE" id="PS50011"/>
    </source>
</evidence>
<sequence>MMECESKQNLFQMIREKGKLNMETIIFYAAELVVGIQFLHSKGIVHRDLKASNILITKDGHMKIVDFGQAEENVFEGKKIQRISGTLSHMAPELFLQQPYDGAVDCPCYPEGLSTEARRLLEVVVHTINLLHLLPLTSSPHHSPLL</sequence>
<dbReference type="SUPFAM" id="SSF56112">
    <property type="entry name" value="Protein kinase-like (PK-like)"/>
    <property type="match status" value="1"/>
</dbReference>
<protein>
    <recommendedName>
        <fullName evidence="6">Protein kinase domain-containing protein</fullName>
    </recommendedName>
</protein>
<proteinExistence type="predicted"/>
<dbReference type="EMBL" id="CM004483">
    <property type="protein sequence ID" value="OCT60303.1"/>
    <property type="molecule type" value="Genomic_DNA"/>
</dbReference>
<reference evidence="8" key="1">
    <citation type="journal article" date="2016" name="Nature">
        <title>Genome evolution in the allotetraploid frog Xenopus laevis.</title>
        <authorList>
            <person name="Session A.M."/>
            <person name="Uno Y."/>
            <person name="Kwon T."/>
            <person name="Chapman J.A."/>
            <person name="Toyoda A."/>
            <person name="Takahashi S."/>
            <person name="Fukui A."/>
            <person name="Hikosaka A."/>
            <person name="Suzuki A."/>
            <person name="Kondo M."/>
            <person name="van Heeringen S.J."/>
            <person name="Quigley I."/>
            <person name="Heinz S."/>
            <person name="Ogino H."/>
            <person name="Ochi H."/>
            <person name="Hellsten U."/>
            <person name="Lyons J.B."/>
            <person name="Simakov O."/>
            <person name="Putnam N."/>
            <person name="Stites J."/>
            <person name="Kuroki Y."/>
            <person name="Tanaka T."/>
            <person name="Michiue T."/>
            <person name="Watanabe M."/>
            <person name="Bogdanovic O."/>
            <person name="Lister R."/>
            <person name="Georgiou G."/>
            <person name="Paranjpe S.S."/>
            <person name="van Kruijsbergen I."/>
            <person name="Shu S."/>
            <person name="Carlson J."/>
            <person name="Kinoshita T."/>
            <person name="Ohta Y."/>
            <person name="Mawaribuchi S."/>
            <person name="Jenkins J."/>
            <person name="Grimwood J."/>
            <person name="Schmutz J."/>
            <person name="Mitros T."/>
            <person name="Mozaffari S.V."/>
            <person name="Suzuki Y."/>
            <person name="Haramoto Y."/>
            <person name="Yamamoto T.S."/>
            <person name="Takagi C."/>
            <person name="Heald R."/>
            <person name="Miller K."/>
            <person name="Haudenschild C."/>
            <person name="Kitzman J."/>
            <person name="Nakayama T."/>
            <person name="Izutsu Y."/>
            <person name="Robert J."/>
            <person name="Fortriede J."/>
            <person name="Burns K."/>
            <person name="Lotay V."/>
            <person name="Karimi K."/>
            <person name="Yasuoka Y."/>
            <person name="Dichmann D.S."/>
            <person name="Flajnik M.F."/>
            <person name="Houston D.W."/>
            <person name="Shendure J."/>
            <person name="DuPasquier L."/>
            <person name="Vize P.D."/>
            <person name="Zorn A.M."/>
            <person name="Ito M."/>
            <person name="Marcotte E.M."/>
            <person name="Wallingford J.B."/>
            <person name="Ito Y."/>
            <person name="Asashima M."/>
            <person name="Ueno N."/>
            <person name="Matsuda Y."/>
            <person name="Veenstra G.J."/>
            <person name="Fujiyama A."/>
            <person name="Harland R.M."/>
            <person name="Taira M."/>
            <person name="Rokhsar D.S."/>
        </authorList>
    </citation>
    <scope>NUCLEOTIDE SEQUENCE [LARGE SCALE GENOMIC DNA]</scope>
    <source>
        <strain evidence="8">J</strain>
    </source>
</reference>
<organism evidence="7 8">
    <name type="scientific">Xenopus laevis</name>
    <name type="common">African clawed frog</name>
    <dbReference type="NCBI Taxonomy" id="8355"/>
    <lineage>
        <taxon>Eukaryota</taxon>
        <taxon>Metazoa</taxon>
        <taxon>Chordata</taxon>
        <taxon>Craniata</taxon>
        <taxon>Vertebrata</taxon>
        <taxon>Euteleostomi</taxon>
        <taxon>Amphibia</taxon>
        <taxon>Batrachia</taxon>
        <taxon>Anura</taxon>
        <taxon>Pipoidea</taxon>
        <taxon>Pipidae</taxon>
        <taxon>Xenopodinae</taxon>
        <taxon>Xenopus</taxon>
        <taxon>Xenopus</taxon>
    </lineage>
</organism>
<gene>
    <name evidence="7" type="ORF">XELAEV_18046319mg</name>
</gene>
<evidence type="ECO:0000256" key="4">
    <source>
        <dbReference type="ARBA" id="ARBA00022777"/>
    </source>
</evidence>
<evidence type="ECO:0000256" key="5">
    <source>
        <dbReference type="ARBA" id="ARBA00022840"/>
    </source>
</evidence>
<dbReference type="InterPro" id="IPR000719">
    <property type="entry name" value="Prot_kinase_dom"/>
</dbReference>
<dbReference type="PROSITE" id="PS50011">
    <property type="entry name" value="PROTEIN_KINASE_DOM"/>
    <property type="match status" value="1"/>
</dbReference>
<dbReference type="GO" id="GO:0004674">
    <property type="term" value="F:protein serine/threonine kinase activity"/>
    <property type="evidence" value="ECO:0007669"/>
    <property type="project" value="UniProtKB-KW"/>
</dbReference>
<dbReference type="Gene3D" id="1.10.510.10">
    <property type="entry name" value="Transferase(Phosphotransferase) domain 1"/>
    <property type="match status" value="1"/>
</dbReference>
<evidence type="ECO:0000313" key="7">
    <source>
        <dbReference type="EMBL" id="OCT60303.1"/>
    </source>
</evidence>
<keyword evidence="4" id="KW-0418">Kinase</keyword>
<dbReference type="Proteomes" id="UP000694892">
    <property type="component" value="Chromosome 9_10S"/>
</dbReference>